<feature type="transmembrane region" description="Helical" evidence="2">
    <location>
        <begin position="21"/>
        <end position="44"/>
    </location>
</feature>
<keyword evidence="5" id="KW-1185">Reference proteome</keyword>
<feature type="region of interest" description="Disordered" evidence="1">
    <location>
        <begin position="1371"/>
        <end position="1394"/>
    </location>
</feature>
<dbReference type="EMBL" id="CP019236">
    <property type="protein sequence ID" value="APW40259.1"/>
    <property type="molecule type" value="Genomic_DNA"/>
</dbReference>
<dbReference type="Proteomes" id="UP000186609">
    <property type="component" value="Chromosome"/>
</dbReference>
<dbReference type="KEGG" id="rhy:RD110_26185"/>
<sequence>MTESKPSPSRLLQLAARAAPWCLGLTVAAWLLFGLAWGALHGWIVPRIGEFRPQLEAKVSQALGVPVRIGAISAQSTGLIPSFELRDVSLLDADGRTALLLPRVLAALSPASLWKRGFEQLIIDQPELDIRRRADGKILIAGLDVTHTSPGDTSATADWLFAQTEVVVRQGTLRWTDERRAAPPLALEGVDLVLRNRGRRHAMRIDATPPAGWGERFSIVGQLRQPLLTTHHGRWQDWDGPAYANFPRVDVSQLRQYLDLGADLGQDVQGVGALRVWADVGSGQLLAATADVALADARVTLAPDLQPLALASLQGRVGGRRMANGFEFSTEGLAFTTADGLRWPGGNVFLSVLEGEGRVPGQGQFRADRLDLATLAQIGNRLPLAAATHQALATYAPKGLVEKVDANWQGRMEAPSTYRAKGRVSQLEIAPGAAPVRTWPVPPTGRPGLRGATVDFDLTQSGGRATLAIEQGALSFPGIFEEPEVPLTSLSTDVSWQSDGDKLSVKVSGLKFANADAEGTAQATWRTSDPARSTSRSRFPGVLDLSGNLSRADGTRVHRYLPLELGPEVRHYVRDGVVAGTANSVKFKVKGDLWDFPFSDAHPGDFNIAASVQNATYAFIPRSIQPADALPWPPLTQLDGELIFDRQAMRIRNAAGKLGGVAGMPALPVSRAEAEIPNLAHSVVNVNADARGPLTDMLAIVRGSPIDALTGRALSQASATGPADLKLKLSLPIATIDKSKVQGSVTLAGNDLQLAPDTPLLGRAKGVVGFSETGFSVAGGQARVLGGDLKFEGGAQPPASPGAEPGLLFRGQGVVTAEGLRQARELEGLAQVAANTSGSTAYNAVLSFRRGVPELTLTSSLQGLALNLPAPLNKSADSSLPLRFERSLTAASASASAANAKVPMQDQLALDIGRVVSVAYTRDISAAVPRVLRGTIRVGAPITDAAPAPADGVSAQVNLDVLNVDAWESLLGSSPAASPTPAGAPPKASGPSAMQAYLPSTIMLRANEFATDGRTLHKLSARATREDQSWKADIDATELNGYAEYHPPGAGGGNAGAGKVFARLTRLTIEPSATTAVDTLLDAPPESVPALDIVVDDFELKGHNLGRVEMEAVNRGGNLAQRDGAAAREWRLNRLSVSNPQASFSASGNWAALNAQAGGSRRTVMNFKLDIVDAGGLLGRFGMKDVFRRGKGHMEGQIAWVGSPLSLDYPTLGGQLNVNVESGQFLKADPGITKLLGVLSLQALPRRLTLDFRDVFSEGFAFDFIRGDVHIEQGIATTNNLQMKGVNAAVLMDGRADIAHETQDLKVVVIPEINAGTASLVATVINPAIGLGTFLAQMFLRKPLMEAATQEFHVDGAWADPKITKVARRSLLSPGGATEDKTEALGPAKNGVPR</sequence>
<reference evidence="4 5" key="1">
    <citation type="submission" date="2017-01" db="EMBL/GenBank/DDBJ databases">
        <authorList>
            <person name="Mah S.A."/>
            <person name="Swanson W.J."/>
            <person name="Moy G.W."/>
            <person name="Vacquier V.D."/>
        </authorList>
    </citation>
    <scope>NUCLEOTIDE SEQUENCE [LARGE SCALE GENOMIC DNA]</scope>
    <source>
        <strain evidence="4 5">DCY110</strain>
    </source>
</reference>
<evidence type="ECO:0000256" key="1">
    <source>
        <dbReference type="SAM" id="MobiDB-lite"/>
    </source>
</evidence>
<gene>
    <name evidence="4" type="ORF">RD110_26185</name>
</gene>
<name>A0A1P8K2N3_9BURK</name>
<keyword evidence="2" id="KW-1133">Transmembrane helix</keyword>
<evidence type="ECO:0000313" key="5">
    <source>
        <dbReference type="Proteomes" id="UP000186609"/>
    </source>
</evidence>
<dbReference type="Pfam" id="PF13116">
    <property type="entry name" value="YhdP"/>
    <property type="match status" value="1"/>
</dbReference>
<evidence type="ECO:0000259" key="3">
    <source>
        <dbReference type="Pfam" id="PF13116"/>
    </source>
</evidence>
<evidence type="ECO:0000313" key="4">
    <source>
        <dbReference type="EMBL" id="APW40259.1"/>
    </source>
</evidence>
<organism evidence="4 5">
    <name type="scientific">Rhodoferax koreensis</name>
    <dbReference type="NCBI Taxonomy" id="1842727"/>
    <lineage>
        <taxon>Bacteria</taxon>
        <taxon>Pseudomonadati</taxon>
        <taxon>Pseudomonadota</taxon>
        <taxon>Betaproteobacteria</taxon>
        <taxon>Burkholderiales</taxon>
        <taxon>Comamonadaceae</taxon>
        <taxon>Rhodoferax</taxon>
    </lineage>
</organism>
<dbReference type="PANTHER" id="PTHR38690">
    <property type="entry name" value="PROTEASE-RELATED"/>
    <property type="match status" value="1"/>
</dbReference>
<accession>A0A1P8K2N3</accession>
<keyword evidence="2" id="KW-0812">Transmembrane</keyword>
<dbReference type="NCBIfam" id="TIGR02099">
    <property type="entry name" value="YhdP family protein"/>
    <property type="match status" value="1"/>
</dbReference>
<feature type="domain" description="YhdP central" evidence="3">
    <location>
        <begin position="20"/>
        <end position="1363"/>
    </location>
</feature>
<protein>
    <submittedName>
        <fullName evidence="4">TIGR02099 family protein</fullName>
    </submittedName>
</protein>
<evidence type="ECO:0000256" key="2">
    <source>
        <dbReference type="SAM" id="Phobius"/>
    </source>
</evidence>
<keyword evidence="2" id="KW-0472">Membrane</keyword>
<dbReference type="InterPro" id="IPR011836">
    <property type="entry name" value="YhdP"/>
</dbReference>
<dbReference type="RefSeq" id="WP_076203820.1">
    <property type="nucleotide sequence ID" value="NZ_CP019236.1"/>
</dbReference>
<dbReference type="STRING" id="1842727.RD110_26185"/>
<dbReference type="PANTHER" id="PTHR38690:SF1">
    <property type="entry name" value="PROTEASE"/>
    <property type="match status" value="1"/>
</dbReference>
<proteinExistence type="predicted"/>
<dbReference type="InterPro" id="IPR025263">
    <property type="entry name" value="YhdP_central"/>
</dbReference>
<dbReference type="OrthoDB" id="8521382at2"/>